<sequence>MNSSFLLKVHKKINVGTILMKFTSCVYRVIKLLLNIYYHVNTCYVSVIYCYNDRSGIGEEWERNGSGLHDDKNLVIIL</sequence>
<comment type="caution">
    <text evidence="1">The sequence shown here is derived from an EMBL/GenBank/DDBJ whole genome shotgun (WGS) entry which is preliminary data.</text>
</comment>
<proteinExistence type="predicted"/>
<dbReference type="EMBL" id="QSCR01000018">
    <property type="protein sequence ID" value="RGY16689.1"/>
    <property type="molecule type" value="Genomic_DNA"/>
</dbReference>
<gene>
    <name evidence="1" type="ORF">DXA50_11050</name>
</gene>
<protein>
    <submittedName>
        <fullName evidence="1">Uncharacterized protein</fullName>
    </submittedName>
</protein>
<organism evidence="1 2">
    <name type="scientific">Butyricimonas virosa</name>
    <dbReference type="NCBI Taxonomy" id="544645"/>
    <lineage>
        <taxon>Bacteria</taxon>
        <taxon>Pseudomonadati</taxon>
        <taxon>Bacteroidota</taxon>
        <taxon>Bacteroidia</taxon>
        <taxon>Bacteroidales</taxon>
        <taxon>Odoribacteraceae</taxon>
        <taxon>Butyricimonas</taxon>
    </lineage>
</organism>
<accession>A0A413IMA1</accession>
<dbReference type="Proteomes" id="UP000286063">
    <property type="component" value="Unassembled WGS sequence"/>
</dbReference>
<evidence type="ECO:0000313" key="1">
    <source>
        <dbReference type="EMBL" id="RGY16689.1"/>
    </source>
</evidence>
<dbReference type="AlphaFoldDB" id="A0A413IMA1"/>
<evidence type="ECO:0000313" key="2">
    <source>
        <dbReference type="Proteomes" id="UP000286063"/>
    </source>
</evidence>
<reference evidence="1 2" key="1">
    <citation type="submission" date="2018-08" db="EMBL/GenBank/DDBJ databases">
        <title>A genome reference for cultivated species of the human gut microbiota.</title>
        <authorList>
            <person name="Zou Y."/>
            <person name="Xue W."/>
            <person name="Luo G."/>
        </authorList>
    </citation>
    <scope>NUCLEOTIDE SEQUENCE [LARGE SCALE GENOMIC DNA]</scope>
    <source>
        <strain evidence="1 2">OF02-7</strain>
    </source>
</reference>
<name>A0A413IMA1_9BACT</name>